<comment type="similarity">
    <text evidence="2">Belongs to the plant ACBP60 protein family.</text>
</comment>
<feature type="domain" description="Calmodulin binding protein central" evidence="10">
    <location>
        <begin position="240"/>
        <end position="303"/>
    </location>
</feature>
<sequence>MVGVNQQFEDDIHGSGGSRSSIDEISSVNASQEVEMEPAICIYKEIINEERQKFLPLMIEEFGLDTLKNIIQNYDYTASTSGSQALQLQFLNGISTPVSSGMDIEGEDHKPFIVALVDGTGKIVSTGAAAASKVEIVVLEGDCNDDEAWNWSSDEFNSKIISDWNGKKVLQGNVFLNLKEGVGSVDKLSFTHNKTWKKKRNCRLGARFVNAALAKEAKTESFLVGDKRKLLYNKHPTPSLSDEPWRLNMISRRSDCFKRMSEANIKTVMDILTFHAINPKRLKDILDVGPKKWKVITDHAQKCKDDKGVYLYHHPRDVEKNNGVVFNIFGKLVGLIAEAQFIPSDKLPSDRKRSWVVT</sequence>
<dbReference type="PANTHER" id="PTHR31713">
    <property type="entry name" value="OS02G0177800 PROTEIN"/>
    <property type="match status" value="1"/>
</dbReference>
<evidence type="ECO:0000313" key="13">
    <source>
        <dbReference type="Proteomes" id="UP000243975"/>
    </source>
</evidence>
<dbReference type="GO" id="GO:0080142">
    <property type="term" value="P:regulation of salicylic acid biosynthetic process"/>
    <property type="evidence" value="ECO:0007669"/>
    <property type="project" value="TreeGrafter"/>
</dbReference>
<comment type="caution">
    <text evidence="12">The sequence shown here is derived from an EMBL/GenBank/DDBJ whole genome shotgun (WGS) entry which is preliminary data.</text>
</comment>
<name>A0A124SDW4_CYNCS</name>
<gene>
    <name evidence="12" type="ORF">Ccrd_023556</name>
</gene>
<proteinExistence type="inferred from homology"/>
<evidence type="ECO:0000256" key="8">
    <source>
        <dbReference type="SAM" id="MobiDB-lite"/>
    </source>
</evidence>
<dbReference type="GO" id="GO:0005634">
    <property type="term" value="C:nucleus"/>
    <property type="evidence" value="ECO:0007669"/>
    <property type="project" value="UniProtKB-SubCell"/>
</dbReference>
<reference evidence="12 13" key="1">
    <citation type="journal article" date="2016" name="Sci. Rep.">
        <title>The genome sequence of the outbreeding globe artichoke constructed de novo incorporating a phase-aware low-pass sequencing strategy of F1 progeny.</title>
        <authorList>
            <person name="Scaglione D."/>
            <person name="Reyes-Chin-Wo S."/>
            <person name="Acquadro A."/>
            <person name="Froenicke L."/>
            <person name="Portis E."/>
            <person name="Beitel C."/>
            <person name="Tirone M."/>
            <person name="Mauro R."/>
            <person name="Lo Monaco A."/>
            <person name="Mauromicale G."/>
            <person name="Faccioli P."/>
            <person name="Cattivelli L."/>
            <person name="Rieseberg L."/>
            <person name="Michelmore R."/>
            <person name="Lanteri S."/>
        </authorList>
    </citation>
    <scope>NUCLEOTIDE SEQUENCE [LARGE SCALE GENOMIC DNA]</scope>
    <source>
        <strain evidence="12">2C</strain>
    </source>
</reference>
<evidence type="ECO:0000256" key="1">
    <source>
        <dbReference type="ARBA" id="ARBA00004123"/>
    </source>
</evidence>
<evidence type="ECO:0000256" key="2">
    <source>
        <dbReference type="ARBA" id="ARBA00007214"/>
    </source>
</evidence>
<evidence type="ECO:0000259" key="10">
    <source>
        <dbReference type="Pfam" id="PF20451"/>
    </source>
</evidence>
<protein>
    <submittedName>
        <fullName evidence="12">Calmodulin binding protein-like protein</fullName>
    </submittedName>
</protein>
<dbReference type="GO" id="GO:0005516">
    <property type="term" value="F:calmodulin binding"/>
    <property type="evidence" value="ECO:0007669"/>
    <property type="project" value="InterPro"/>
</dbReference>
<keyword evidence="3" id="KW-0805">Transcription regulation</keyword>
<keyword evidence="7" id="KW-0539">Nucleus</keyword>
<dbReference type="AlphaFoldDB" id="A0A124SDW4"/>
<dbReference type="OMA" id="DLHLIDC"/>
<dbReference type="Pfam" id="PF20451">
    <property type="entry name" value="Calmod_bind_M"/>
    <property type="match status" value="1"/>
</dbReference>
<accession>A0A124SDW4</accession>
<dbReference type="STRING" id="59895.A0A124SDW4"/>
<keyword evidence="4" id="KW-0238">DNA-binding</keyword>
<dbReference type="PANTHER" id="PTHR31713:SF77">
    <property type="entry name" value="CALMODULIN-BINDING PROTEIN, REVERSE TRANSCRIPTASE, RNA-DEPENDENT DNA POLYMERASE-RELATED"/>
    <property type="match status" value="1"/>
</dbReference>
<evidence type="ECO:0000313" key="12">
    <source>
        <dbReference type="EMBL" id="KVH98216.1"/>
    </source>
</evidence>
<evidence type="ECO:0000256" key="6">
    <source>
        <dbReference type="ARBA" id="ARBA00023163"/>
    </source>
</evidence>
<evidence type="ECO:0000256" key="3">
    <source>
        <dbReference type="ARBA" id="ARBA00023015"/>
    </source>
</evidence>
<feature type="domain" description="Calmodulin binding protein-like N-terminal" evidence="9">
    <location>
        <begin position="86"/>
        <end position="226"/>
    </location>
</feature>
<dbReference type="Pfam" id="PF07887">
    <property type="entry name" value="Calmodulin_bind"/>
    <property type="match status" value="1"/>
</dbReference>
<evidence type="ECO:0000259" key="11">
    <source>
        <dbReference type="Pfam" id="PF20452"/>
    </source>
</evidence>
<dbReference type="Gramene" id="KVH98216">
    <property type="protein sequence ID" value="KVH98216"/>
    <property type="gene ID" value="Ccrd_023556"/>
</dbReference>
<dbReference type="Pfam" id="PF20452">
    <property type="entry name" value="Calmod_bind_C"/>
    <property type="match status" value="1"/>
</dbReference>
<evidence type="ECO:0000259" key="9">
    <source>
        <dbReference type="Pfam" id="PF07887"/>
    </source>
</evidence>
<feature type="domain" description="Calmodulin binding protein C-terminal" evidence="11">
    <location>
        <begin position="309"/>
        <end position="352"/>
    </location>
</feature>
<dbReference type="InterPro" id="IPR046831">
    <property type="entry name" value="Calmodulin_bind_N"/>
</dbReference>
<organism evidence="12 13">
    <name type="scientific">Cynara cardunculus var. scolymus</name>
    <name type="common">Globe artichoke</name>
    <name type="synonym">Cynara scolymus</name>
    <dbReference type="NCBI Taxonomy" id="59895"/>
    <lineage>
        <taxon>Eukaryota</taxon>
        <taxon>Viridiplantae</taxon>
        <taxon>Streptophyta</taxon>
        <taxon>Embryophyta</taxon>
        <taxon>Tracheophyta</taxon>
        <taxon>Spermatophyta</taxon>
        <taxon>Magnoliopsida</taxon>
        <taxon>eudicotyledons</taxon>
        <taxon>Gunneridae</taxon>
        <taxon>Pentapetalae</taxon>
        <taxon>asterids</taxon>
        <taxon>campanulids</taxon>
        <taxon>Asterales</taxon>
        <taxon>Asteraceae</taxon>
        <taxon>Carduoideae</taxon>
        <taxon>Cardueae</taxon>
        <taxon>Carduinae</taxon>
        <taxon>Cynara</taxon>
    </lineage>
</organism>
<dbReference type="InterPro" id="IPR012416">
    <property type="entry name" value="CBP60"/>
</dbReference>
<feature type="region of interest" description="Disordered" evidence="8">
    <location>
        <begin position="1"/>
        <end position="23"/>
    </location>
</feature>
<keyword evidence="13" id="KW-1185">Reference proteome</keyword>
<dbReference type="GO" id="GO:0003700">
    <property type="term" value="F:DNA-binding transcription factor activity"/>
    <property type="evidence" value="ECO:0007669"/>
    <property type="project" value="TreeGrafter"/>
</dbReference>
<dbReference type="Proteomes" id="UP000243975">
    <property type="component" value="Unassembled WGS sequence"/>
</dbReference>
<evidence type="ECO:0000256" key="5">
    <source>
        <dbReference type="ARBA" id="ARBA00023159"/>
    </source>
</evidence>
<dbReference type="InterPro" id="IPR046830">
    <property type="entry name" value="Calmod_bind_M"/>
</dbReference>
<evidence type="ECO:0000256" key="7">
    <source>
        <dbReference type="ARBA" id="ARBA00023242"/>
    </source>
</evidence>
<dbReference type="InterPro" id="IPR046829">
    <property type="entry name" value="Calmod_bind_C"/>
</dbReference>
<evidence type="ECO:0000256" key="4">
    <source>
        <dbReference type="ARBA" id="ARBA00023125"/>
    </source>
</evidence>
<keyword evidence="6" id="KW-0804">Transcription</keyword>
<keyword evidence="5" id="KW-0010">Activator</keyword>
<dbReference type="EMBL" id="LEKV01003806">
    <property type="protein sequence ID" value="KVH98216.1"/>
    <property type="molecule type" value="Genomic_DNA"/>
</dbReference>
<dbReference type="GO" id="GO:0043565">
    <property type="term" value="F:sequence-specific DNA binding"/>
    <property type="evidence" value="ECO:0007669"/>
    <property type="project" value="TreeGrafter"/>
</dbReference>
<comment type="subcellular location">
    <subcellularLocation>
        <location evidence="1">Nucleus</location>
    </subcellularLocation>
</comment>